<dbReference type="Proteomes" id="UP000520814">
    <property type="component" value="Unassembled WGS sequence"/>
</dbReference>
<organism evidence="1 2">
    <name type="scientific">Armatimonas rosea</name>
    <dbReference type="NCBI Taxonomy" id="685828"/>
    <lineage>
        <taxon>Bacteria</taxon>
        <taxon>Bacillati</taxon>
        <taxon>Armatimonadota</taxon>
        <taxon>Armatimonadia</taxon>
        <taxon>Armatimonadales</taxon>
        <taxon>Armatimonadaceae</taxon>
        <taxon>Armatimonas</taxon>
    </lineage>
</organism>
<dbReference type="EMBL" id="JACHGW010000003">
    <property type="protein sequence ID" value="MBB6051747.1"/>
    <property type="molecule type" value="Genomic_DNA"/>
</dbReference>
<proteinExistence type="predicted"/>
<accession>A0A7W9SRY7</accession>
<reference evidence="1 2" key="1">
    <citation type="submission" date="2020-08" db="EMBL/GenBank/DDBJ databases">
        <title>Genomic Encyclopedia of Type Strains, Phase IV (KMG-IV): sequencing the most valuable type-strain genomes for metagenomic binning, comparative biology and taxonomic classification.</title>
        <authorList>
            <person name="Goeker M."/>
        </authorList>
    </citation>
    <scope>NUCLEOTIDE SEQUENCE [LARGE SCALE GENOMIC DNA]</scope>
    <source>
        <strain evidence="1 2">DSM 23562</strain>
    </source>
</reference>
<gene>
    <name evidence="1" type="ORF">HNQ39_003557</name>
</gene>
<protein>
    <submittedName>
        <fullName evidence="1">Uncharacterized protein</fullName>
    </submittedName>
</protein>
<dbReference type="RefSeq" id="WP_184199357.1">
    <property type="nucleotide sequence ID" value="NZ_JACHGW010000003.1"/>
</dbReference>
<evidence type="ECO:0000313" key="1">
    <source>
        <dbReference type="EMBL" id="MBB6051747.1"/>
    </source>
</evidence>
<keyword evidence="2" id="KW-1185">Reference proteome</keyword>
<evidence type="ECO:0000313" key="2">
    <source>
        <dbReference type="Proteomes" id="UP000520814"/>
    </source>
</evidence>
<dbReference type="AlphaFoldDB" id="A0A7W9SRY7"/>
<comment type="caution">
    <text evidence="1">The sequence shown here is derived from an EMBL/GenBank/DDBJ whole genome shotgun (WGS) entry which is preliminary data.</text>
</comment>
<name>A0A7W9SRY7_ARMRO</name>
<sequence length="78" mass="9033">MPQTLEERVTLLEQEVKELRRTQKPANSEKGNNRWVNAIFGAFKEDPLFEEAVKAGEEYRKAQIPDYMKDDTSPHVPS</sequence>